<reference evidence="7 8" key="1">
    <citation type="submission" date="2016-07" db="EMBL/GenBank/DDBJ databases">
        <title>Pervasive Adenine N6-methylation of Active Genes in Fungi.</title>
        <authorList>
            <consortium name="DOE Joint Genome Institute"/>
            <person name="Mondo S.J."/>
            <person name="Dannebaum R.O."/>
            <person name="Kuo R.C."/>
            <person name="Labutti K."/>
            <person name="Haridas S."/>
            <person name="Kuo A."/>
            <person name="Salamov A."/>
            <person name="Ahrendt S.R."/>
            <person name="Lipzen A."/>
            <person name="Sullivan W."/>
            <person name="Andreopoulos W.B."/>
            <person name="Clum A."/>
            <person name="Lindquist E."/>
            <person name="Daum C."/>
            <person name="Ramamoorthy G.K."/>
            <person name="Gryganskyi A."/>
            <person name="Culley D."/>
            <person name="Magnuson J.K."/>
            <person name="James T.Y."/>
            <person name="O'Malley M.A."/>
            <person name="Stajich J.E."/>
            <person name="Spatafora J.W."/>
            <person name="Visel A."/>
            <person name="Grigoriev I.V."/>
        </authorList>
    </citation>
    <scope>NUCLEOTIDE SEQUENCE [LARGE SCALE GENOMIC DNA]</scope>
    <source>
        <strain evidence="7 8">NRRL 3301</strain>
    </source>
</reference>
<dbReference type="GO" id="GO:0000712">
    <property type="term" value="P:resolution of meiotic recombination intermediates"/>
    <property type="evidence" value="ECO:0007669"/>
    <property type="project" value="TreeGrafter"/>
</dbReference>
<dbReference type="InterPro" id="IPR018552">
    <property type="entry name" value="CENP-X"/>
</dbReference>
<dbReference type="GO" id="GO:0071821">
    <property type="term" value="C:FANCM-MHF complex"/>
    <property type="evidence" value="ECO:0007669"/>
    <property type="project" value="TreeGrafter"/>
</dbReference>
<accession>A0A1X2GAC2</accession>
<dbReference type="EMBL" id="MCGT01000027">
    <property type="protein sequence ID" value="ORX49089.1"/>
    <property type="molecule type" value="Genomic_DNA"/>
</dbReference>
<dbReference type="PANTHER" id="PTHR28680:SF1">
    <property type="entry name" value="CENTROMERE PROTEIN X"/>
    <property type="match status" value="1"/>
</dbReference>
<dbReference type="STRING" id="101127.A0A1X2GAC2"/>
<dbReference type="GO" id="GO:0046982">
    <property type="term" value="F:protein heterodimerization activity"/>
    <property type="evidence" value="ECO:0007669"/>
    <property type="project" value="InterPro"/>
</dbReference>
<proteinExistence type="inferred from homology"/>
<dbReference type="CDD" id="cd22921">
    <property type="entry name" value="HFD_CENP-X"/>
    <property type="match status" value="1"/>
</dbReference>
<dbReference type="GO" id="GO:0006281">
    <property type="term" value="P:DNA repair"/>
    <property type="evidence" value="ECO:0007669"/>
    <property type="project" value="UniProtKB-KW"/>
</dbReference>
<keyword evidence="6" id="KW-0539">Nucleus</keyword>
<comment type="subcellular location">
    <subcellularLocation>
        <location evidence="1">Nucleus</location>
    </subcellularLocation>
</comment>
<evidence type="ECO:0000256" key="2">
    <source>
        <dbReference type="ARBA" id="ARBA00009359"/>
    </source>
</evidence>
<sequence length="80" mass="8966">MDDDTSATIAPETMNSIMKTKWKDERTKANNAALQTASEYMRLFTKEAVARAAEQASSENKTTITVSHLEKVLPQLMLDF</sequence>
<dbReference type="GO" id="GO:0003677">
    <property type="term" value="F:DNA binding"/>
    <property type="evidence" value="ECO:0007669"/>
    <property type="project" value="UniProtKB-KW"/>
</dbReference>
<keyword evidence="3" id="KW-0227">DNA damage</keyword>
<dbReference type="Pfam" id="PF09415">
    <property type="entry name" value="CENP-X"/>
    <property type="match status" value="1"/>
</dbReference>
<dbReference type="PANTHER" id="PTHR28680">
    <property type="entry name" value="CENTROMERE PROTEIN X"/>
    <property type="match status" value="1"/>
</dbReference>
<name>A0A1X2GAC2_9FUNG</name>
<dbReference type="Proteomes" id="UP000242146">
    <property type="component" value="Unassembled WGS sequence"/>
</dbReference>
<comment type="similarity">
    <text evidence="2">Belongs to the CENP-X/MHF2 family.</text>
</comment>
<keyword evidence="4" id="KW-0238">DNA-binding</keyword>
<dbReference type="AlphaFoldDB" id="A0A1X2GAC2"/>
<dbReference type="InterPro" id="IPR009072">
    <property type="entry name" value="Histone-fold"/>
</dbReference>
<evidence type="ECO:0000256" key="6">
    <source>
        <dbReference type="ARBA" id="ARBA00023242"/>
    </source>
</evidence>
<evidence type="ECO:0000256" key="1">
    <source>
        <dbReference type="ARBA" id="ARBA00004123"/>
    </source>
</evidence>
<comment type="caution">
    <text evidence="7">The sequence shown here is derived from an EMBL/GenBank/DDBJ whole genome shotgun (WGS) entry which is preliminary data.</text>
</comment>
<evidence type="ECO:0000256" key="3">
    <source>
        <dbReference type="ARBA" id="ARBA00022763"/>
    </source>
</evidence>
<evidence type="ECO:0000313" key="8">
    <source>
        <dbReference type="Proteomes" id="UP000242146"/>
    </source>
</evidence>
<keyword evidence="8" id="KW-1185">Reference proteome</keyword>
<dbReference type="OrthoDB" id="2500381at2759"/>
<gene>
    <name evidence="7" type="ORF">DM01DRAFT_1108484</name>
</gene>
<dbReference type="SUPFAM" id="SSF47113">
    <property type="entry name" value="Histone-fold"/>
    <property type="match status" value="1"/>
</dbReference>
<organism evidence="7 8">
    <name type="scientific">Hesseltinella vesiculosa</name>
    <dbReference type="NCBI Taxonomy" id="101127"/>
    <lineage>
        <taxon>Eukaryota</taxon>
        <taxon>Fungi</taxon>
        <taxon>Fungi incertae sedis</taxon>
        <taxon>Mucoromycota</taxon>
        <taxon>Mucoromycotina</taxon>
        <taxon>Mucoromycetes</taxon>
        <taxon>Mucorales</taxon>
        <taxon>Cunninghamellaceae</taxon>
        <taxon>Hesseltinella</taxon>
    </lineage>
</organism>
<evidence type="ECO:0000256" key="5">
    <source>
        <dbReference type="ARBA" id="ARBA00023204"/>
    </source>
</evidence>
<evidence type="ECO:0000313" key="7">
    <source>
        <dbReference type="EMBL" id="ORX49089.1"/>
    </source>
</evidence>
<dbReference type="GO" id="GO:0031297">
    <property type="term" value="P:replication fork processing"/>
    <property type="evidence" value="ECO:0007669"/>
    <property type="project" value="TreeGrafter"/>
</dbReference>
<dbReference type="GO" id="GO:0051382">
    <property type="term" value="P:kinetochore assembly"/>
    <property type="evidence" value="ECO:0007669"/>
    <property type="project" value="InterPro"/>
</dbReference>
<keyword evidence="5" id="KW-0234">DNA repair</keyword>
<dbReference type="Gene3D" id="6.10.130.30">
    <property type="match status" value="1"/>
</dbReference>
<evidence type="ECO:0000256" key="4">
    <source>
        <dbReference type="ARBA" id="ARBA00023125"/>
    </source>
</evidence>
<protein>
    <submittedName>
        <fullName evidence="7">Centromere protein X-like protein</fullName>
    </submittedName>
</protein>